<evidence type="ECO:0000313" key="1">
    <source>
        <dbReference type="EMBL" id="TYK27702.1"/>
    </source>
</evidence>
<dbReference type="AlphaFoldDB" id="A0A5D3DW23"/>
<comment type="caution">
    <text evidence="1">The sequence shown here is derived from an EMBL/GenBank/DDBJ whole genome shotgun (WGS) entry which is preliminary data.</text>
</comment>
<gene>
    <name evidence="1" type="ORF">E5676_scaffold225G00340</name>
</gene>
<dbReference type="EMBL" id="SSTD01002571">
    <property type="protein sequence ID" value="TYK27702.1"/>
    <property type="molecule type" value="Genomic_DNA"/>
</dbReference>
<name>A0A5D3DW23_CUCMM</name>
<protein>
    <submittedName>
        <fullName evidence="1">Putative mitochondrial protein</fullName>
    </submittedName>
</protein>
<reference evidence="1 2" key="1">
    <citation type="submission" date="2019-08" db="EMBL/GenBank/DDBJ databases">
        <title>Draft genome sequences of two oriental melons (Cucumis melo L. var makuwa).</title>
        <authorList>
            <person name="Kwon S.-Y."/>
        </authorList>
    </citation>
    <scope>NUCLEOTIDE SEQUENCE [LARGE SCALE GENOMIC DNA]</scope>
    <source>
        <strain evidence="2">cv. Chang Bougi</strain>
        <tissue evidence="1">Leaf</tissue>
    </source>
</reference>
<organism evidence="1 2">
    <name type="scientific">Cucumis melo var. makuwa</name>
    <name type="common">Oriental melon</name>
    <dbReference type="NCBI Taxonomy" id="1194695"/>
    <lineage>
        <taxon>Eukaryota</taxon>
        <taxon>Viridiplantae</taxon>
        <taxon>Streptophyta</taxon>
        <taxon>Embryophyta</taxon>
        <taxon>Tracheophyta</taxon>
        <taxon>Spermatophyta</taxon>
        <taxon>Magnoliopsida</taxon>
        <taxon>eudicotyledons</taxon>
        <taxon>Gunneridae</taxon>
        <taxon>Pentapetalae</taxon>
        <taxon>rosids</taxon>
        <taxon>fabids</taxon>
        <taxon>Cucurbitales</taxon>
        <taxon>Cucurbitaceae</taxon>
        <taxon>Benincaseae</taxon>
        <taxon>Cucumis</taxon>
    </lineage>
</organism>
<evidence type="ECO:0000313" key="2">
    <source>
        <dbReference type="Proteomes" id="UP000321947"/>
    </source>
</evidence>
<proteinExistence type="predicted"/>
<sequence>MNQHVIESVNVCIPDSKDLVDKSLSDDEGMVYSEALENSMEKLGSVVSDFDQFPLEVTLKGSPEKSWGTDLQTRSEEYFTSEKIEDSSITDTSVRSFSPSAHVKKNHSVISFIGDISSGIITRKNNRPDYVKMIANVCLTSTSGLTSVTKALKDE</sequence>
<dbReference type="Proteomes" id="UP000321947">
    <property type="component" value="Unassembled WGS sequence"/>
</dbReference>
<accession>A0A5D3DW23</accession>